<gene>
    <name evidence="7" type="ORF">CDL15_Pgr014534</name>
    <name evidence="8" type="ORF">CRG98_009871</name>
</gene>
<keyword evidence="4" id="KW-0804">Transcription</keyword>
<dbReference type="GeneID" id="116215194"/>
<proteinExistence type="predicted"/>
<dbReference type="Proteomes" id="UP000197138">
    <property type="component" value="Unassembled WGS sequence"/>
</dbReference>
<keyword evidence="5" id="KW-0539">Nucleus</keyword>
<dbReference type="AlphaFoldDB" id="A0A218WF69"/>
<evidence type="ECO:0000313" key="8">
    <source>
        <dbReference type="EMBL" id="PKI69715.1"/>
    </source>
</evidence>
<reference evidence="7" key="2">
    <citation type="submission" date="2017-06" db="EMBL/GenBank/DDBJ databases">
        <title>The pomegranate genome and the genomics of punicalagin biosynthesis.</title>
        <authorList>
            <person name="Xu C."/>
        </authorList>
    </citation>
    <scope>NUCLEOTIDE SEQUENCE [LARGE SCALE GENOMIC DNA]</scope>
    <source>
        <tissue evidence="7">Fresh leaf</tissue>
    </source>
</reference>
<evidence type="ECO:0000259" key="6">
    <source>
        <dbReference type="PROSITE" id="PS51005"/>
    </source>
</evidence>
<accession>A0A218WF69</accession>
<dbReference type="Proteomes" id="UP000233551">
    <property type="component" value="Unassembled WGS sequence"/>
</dbReference>
<evidence type="ECO:0000256" key="4">
    <source>
        <dbReference type="ARBA" id="ARBA00023163"/>
    </source>
</evidence>
<protein>
    <recommendedName>
        <fullName evidence="6">NAC domain-containing protein</fullName>
    </recommendedName>
</protein>
<evidence type="ECO:0000256" key="1">
    <source>
        <dbReference type="ARBA" id="ARBA00004123"/>
    </source>
</evidence>
<evidence type="ECO:0000313" key="7">
    <source>
        <dbReference type="EMBL" id="OWM70861.1"/>
    </source>
</evidence>
<dbReference type="PANTHER" id="PTHR31989">
    <property type="entry name" value="NAC DOMAIN-CONTAINING PROTEIN 82-RELATED"/>
    <property type="match status" value="1"/>
</dbReference>
<name>A0A218WF69_PUNGR</name>
<dbReference type="GO" id="GO:0005634">
    <property type="term" value="C:nucleus"/>
    <property type="evidence" value="ECO:0007669"/>
    <property type="project" value="UniProtKB-SubCell"/>
</dbReference>
<evidence type="ECO:0000256" key="2">
    <source>
        <dbReference type="ARBA" id="ARBA00023015"/>
    </source>
</evidence>
<reference evidence="9" key="1">
    <citation type="journal article" date="2017" name="Plant J.">
        <title>The pomegranate (Punica granatum L.) genome and the genomics of punicalagin biosynthesis.</title>
        <authorList>
            <person name="Qin G."/>
            <person name="Xu C."/>
            <person name="Ming R."/>
            <person name="Tang H."/>
            <person name="Guyot R."/>
            <person name="Kramer E.M."/>
            <person name="Hu Y."/>
            <person name="Yi X."/>
            <person name="Qi Y."/>
            <person name="Xu X."/>
            <person name="Gao Z."/>
            <person name="Pan H."/>
            <person name="Jian J."/>
            <person name="Tian Y."/>
            <person name="Yue Z."/>
            <person name="Xu Y."/>
        </authorList>
    </citation>
    <scope>NUCLEOTIDE SEQUENCE [LARGE SCALE GENOMIC DNA]</scope>
    <source>
        <strain evidence="9">cv. Dabenzi</strain>
    </source>
</reference>
<evidence type="ECO:0000313" key="9">
    <source>
        <dbReference type="Proteomes" id="UP000197138"/>
    </source>
</evidence>
<keyword evidence="10" id="KW-1185">Reference proteome</keyword>
<dbReference type="OrthoDB" id="1674324at2759"/>
<dbReference type="GO" id="GO:0006355">
    <property type="term" value="P:regulation of DNA-templated transcription"/>
    <property type="evidence" value="ECO:0007669"/>
    <property type="project" value="InterPro"/>
</dbReference>
<dbReference type="EMBL" id="PGOL01000483">
    <property type="protein sequence ID" value="PKI69715.1"/>
    <property type="molecule type" value="Genomic_DNA"/>
</dbReference>
<feature type="domain" description="NAC" evidence="6">
    <location>
        <begin position="14"/>
        <end position="164"/>
    </location>
</feature>
<dbReference type="EMBL" id="MTKT01004609">
    <property type="protein sequence ID" value="OWM70861.1"/>
    <property type="molecule type" value="Genomic_DNA"/>
</dbReference>
<dbReference type="InterPro" id="IPR003441">
    <property type="entry name" value="NAC-dom"/>
</dbReference>
<sequence>MGDPKAGDRPVFPLPPGSRFYPSEDQLFDVYLVNKNTNPSGEDPCNVIRELDLYRHFPPELPDSVCFPYGCGGRKRHWYCYTVRAASRDRRSRRVKGGFWRKRGRVRDVTGGRGRKVLLGTRTCFVFYSGNSAKTAIRTDWIMYEYALVDHFKASFVLCRVFVKAKRGNVSAKLMRSCADESGSQVPGLHEELDINNSVGCKNNISRGPTTVASELNEHVTPGPVSEADSRFHMDSQLGELVRSPRPPDSGPINIDAVSAQRLISILEDDFIELDDLISPLLGID</sequence>
<dbReference type="Pfam" id="PF02365">
    <property type="entry name" value="NAM"/>
    <property type="match status" value="1"/>
</dbReference>
<keyword evidence="2" id="KW-0805">Transcription regulation</keyword>
<evidence type="ECO:0000256" key="5">
    <source>
        <dbReference type="ARBA" id="ARBA00023242"/>
    </source>
</evidence>
<evidence type="ECO:0000313" key="10">
    <source>
        <dbReference type="Proteomes" id="UP000233551"/>
    </source>
</evidence>
<reference evidence="8 10" key="3">
    <citation type="submission" date="2017-11" db="EMBL/GenBank/DDBJ databases">
        <title>De-novo sequencing of pomegranate (Punica granatum L.) genome.</title>
        <authorList>
            <person name="Akparov Z."/>
            <person name="Amiraslanov A."/>
            <person name="Hajiyeva S."/>
            <person name="Abbasov M."/>
            <person name="Kaur K."/>
            <person name="Hamwieh A."/>
            <person name="Solovyev V."/>
            <person name="Salamov A."/>
            <person name="Braich B."/>
            <person name="Kosarev P."/>
            <person name="Mahmoud A."/>
            <person name="Hajiyev E."/>
            <person name="Babayeva S."/>
            <person name="Izzatullayeva V."/>
            <person name="Mammadov A."/>
            <person name="Mammadov A."/>
            <person name="Sharifova S."/>
            <person name="Ojaghi J."/>
            <person name="Eynullazada K."/>
            <person name="Bayramov B."/>
            <person name="Abdulazimova A."/>
            <person name="Shahmuradov I."/>
        </authorList>
    </citation>
    <scope>NUCLEOTIDE SEQUENCE [LARGE SCALE GENOMIC DNA]</scope>
    <source>
        <strain evidence="8">AG2017</strain>
        <strain evidence="10">cv. AG2017</strain>
        <tissue evidence="8">Leaf</tissue>
    </source>
</reference>
<dbReference type="SUPFAM" id="SSF101941">
    <property type="entry name" value="NAC domain"/>
    <property type="match status" value="1"/>
</dbReference>
<dbReference type="STRING" id="22663.A0A218WF69"/>
<comment type="caution">
    <text evidence="7">The sequence shown here is derived from an EMBL/GenBank/DDBJ whole genome shotgun (WGS) entry which is preliminary data.</text>
</comment>
<dbReference type="PROSITE" id="PS51005">
    <property type="entry name" value="NAC"/>
    <property type="match status" value="1"/>
</dbReference>
<evidence type="ECO:0000256" key="3">
    <source>
        <dbReference type="ARBA" id="ARBA00023125"/>
    </source>
</evidence>
<dbReference type="Gene3D" id="2.170.150.80">
    <property type="entry name" value="NAC domain"/>
    <property type="match status" value="1"/>
</dbReference>
<keyword evidence="3" id="KW-0238">DNA-binding</keyword>
<comment type="subcellular location">
    <subcellularLocation>
        <location evidence="1">Nucleus</location>
    </subcellularLocation>
</comment>
<dbReference type="InterPro" id="IPR036093">
    <property type="entry name" value="NAC_dom_sf"/>
</dbReference>
<organism evidence="7 9">
    <name type="scientific">Punica granatum</name>
    <name type="common">Pomegranate</name>
    <dbReference type="NCBI Taxonomy" id="22663"/>
    <lineage>
        <taxon>Eukaryota</taxon>
        <taxon>Viridiplantae</taxon>
        <taxon>Streptophyta</taxon>
        <taxon>Embryophyta</taxon>
        <taxon>Tracheophyta</taxon>
        <taxon>Spermatophyta</taxon>
        <taxon>Magnoliopsida</taxon>
        <taxon>eudicotyledons</taxon>
        <taxon>Gunneridae</taxon>
        <taxon>Pentapetalae</taxon>
        <taxon>rosids</taxon>
        <taxon>malvids</taxon>
        <taxon>Myrtales</taxon>
        <taxon>Lythraceae</taxon>
        <taxon>Punica</taxon>
    </lineage>
</organism>
<dbReference type="GO" id="GO:0003677">
    <property type="term" value="F:DNA binding"/>
    <property type="evidence" value="ECO:0007669"/>
    <property type="project" value="UniProtKB-KW"/>
</dbReference>